<dbReference type="AlphaFoldDB" id="A0A1B2HPU7"/>
<name>A0A1B2HPU7_9PSEU</name>
<organism evidence="2 3">
    <name type="scientific">Lentzea guizhouensis</name>
    <dbReference type="NCBI Taxonomy" id="1586287"/>
    <lineage>
        <taxon>Bacteria</taxon>
        <taxon>Bacillati</taxon>
        <taxon>Actinomycetota</taxon>
        <taxon>Actinomycetes</taxon>
        <taxon>Pseudonocardiales</taxon>
        <taxon>Pseudonocardiaceae</taxon>
        <taxon>Lentzea</taxon>
    </lineage>
</organism>
<dbReference type="Proteomes" id="UP000093053">
    <property type="component" value="Chromosome"/>
</dbReference>
<sequence>MLEPADQVRAGRPRVRAVPCGRSSSRPTLDSAADLAAAALDSLGVRPGHPVRLDDSLVGAAVARAFGADDDSRHAGAGCLEPLLQVAGALAAGTPAVVVTAAPTGNVAVAAITSGAEIEDGTV</sequence>
<evidence type="ECO:0000256" key="1">
    <source>
        <dbReference type="SAM" id="MobiDB-lite"/>
    </source>
</evidence>
<proteinExistence type="predicted"/>
<evidence type="ECO:0000313" key="3">
    <source>
        <dbReference type="Proteomes" id="UP000093053"/>
    </source>
</evidence>
<dbReference type="STRING" id="1586287.BBK82_30585"/>
<dbReference type="RefSeq" id="WP_065918085.1">
    <property type="nucleotide sequence ID" value="NZ_CP016793.1"/>
</dbReference>
<feature type="region of interest" description="Disordered" evidence="1">
    <location>
        <begin position="1"/>
        <end position="28"/>
    </location>
</feature>
<gene>
    <name evidence="2" type="ORF">BBK82_30585</name>
</gene>
<accession>A0A1B2HPU7</accession>
<evidence type="ECO:0000313" key="2">
    <source>
        <dbReference type="EMBL" id="ANZ39744.1"/>
    </source>
</evidence>
<keyword evidence="3" id="KW-1185">Reference proteome</keyword>
<dbReference type="KEGG" id="led:BBK82_30585"/>
<protein>
    <submittedName>
        <fullName evidence="2">Uncharacterized protein</fullName>
    </submittedName>
</protein>
<dbReference type="EMBL" id="CP016793">
    <property type="protein sequence ID" value="ANZ39744.1"/>
    <property type="molecule type" value="Genomic_DNA"/>
</dbReference>
<reference evidence="2 3" key="1">
    <citation type="submission" date="2016-07" db="EMBL/GenBank/DDBJ databases">
        <title>Complete genome sequence of the Lentzea guizhouensis DHS C013.</title>
        <authorList>
            <person name="Cao C."/>
        </authorList>
    </citation>
    <scope>NUCLEOTIDE SEQUENCE [LARGE SCALE GENOMIC DNA]</scope>
    <source>
        <strain evidence="2 3">DHS C013</strain>
    </source>
</reference>